<dbReference type="InterPro" id="IPR027417">
    <property type="entry name" value="P-loop_NTPase"/>
</dbReference>
<name>A0A366IE73_9FIRM</name>
<gene>
    <name evidence="5" type="ORF">DES36_103145</name>
</gene>
<dbReference type="CDD" id="cd01129">
    <property type="entry name" value="PulE-GspE-like"/>
    <property type="match status" value="1"/>
</dbReference>
<reference evidence="5 6" key="1">
    <citation type="submission" date="2018-06" db="EMBL/GenBank/DDBJ databases">
        <title>Genomic Encyclopedia of Type Strains, Phase IV (KMG-IV): sequencing the most valuable type-strain genomes for metagenomic binning, comparative biology and taxonomic classification.</title>
        <authorList>
            <person name="Goeker M."/>
        </authorList>
    </citation>
    <scope>NUCLEOTIDE SEQUENCE [LARGE SCALE GENOMIC DNA]</scope>
    <source>
        <strain evidence="5 6">DSM 22112</strain>
    </source>
</reference>
<organism evidence="5 6">
    <name type="scientific">Alkalibaculum bacchi</name>
    <dbReference type="NCBI Taxonomy" id="645887"/>
    <lineage>
        <taxon>Bacteria</taxon>
        <taxon>Bacillati</taxon>
        <taxon>Bacillota</taxon>
        <taxon>Clostridia</taxon>
        <taxon>Eubacteriales</taxon>
        <taxon>Eubacteriaceae</taxon>
        <taxon>Alkalibaculum</taxon>
    </lineage>
</organism>
<dbReference type="AlphaFoldDB" id="A0A366IE73"/>
<dbReference type="OrthoDB" id="9808272at2"/>
<evidence type="ECO:0000313" key="6">
    <source>
        <dbReference type="Proteomes" id="UP000253490"/>
    </source>
</evidence>
<dbReference type="GO" id="GO:0005524">
    <property type="term" value="F:ATP binding"/>
    <property type="evidence" value="ECO:0007669"/>
    <property type="project" value="UniProtKB-KW"/>
</dbReference>
<dbReference type="InterPro" id="IPR007831">
    <property type="entry name" value="T2SS_GspE_N"/>
</dbReference>
<dbReference type="Gene3D" id="3.40.50.300">
    <property type="entry name" value="P-loop containing nucleotide triphosphate hydrolases"/>
    <property type="match status" value="1"/>
</dbReference>
<evidence type="ECO:0000313" key="5">
    <source>
        <dbReference type="EMBL" id="RBP68383.1"/>
    </source>
</evidence>
<dbReference type="PROSITE" id="PS00662">
    <property type="entry name" value="T2SP_E"/>
    <property type="match status" value="1"/>
</dbReference>
<comment type="similarity">
    <text evidence="1">Belongs to the GSP E family.</text>
</comment>
<dbReference type="InterPro" id="IPR001482">
    <property type="entry name" value="T2SS/T4SS_dom"/>
</dbReference>
<keyword evidence="6" id="KW-1185">Reference proteome</keyword>
<dbReference type="SUPFAM" id="SSF52540">
    <property type="entry name" value="P-loop containing nucleoside triphosphate hydrolases"/>
    <property type="match status" value="1"/>
</dbReference>
<dbReference type="SMART" id="SM00382">
    <property type="entry name" value="AAA"/>
    <property type="match status" value="1"/>
</dbReference>
<dbReference type="GO" id="GO:0016887">
    <property type="term" value="F:ATP hydrolysis activity"/>
    <property type="evidence" value="ECO:0007669"/>
    <property type="project" value="TreeGrafter"/>
</dbReference>
<dbReference type="PANTHER" id="PTHR30258:SF1">
    <property type="entry name" value="PROTEIN TRANSPORT PROTEIN HOFB HOMOLOG"/>
    <property type="match status" value="1"/>
</dbReference>
<sequence length="560" mass="62764">MKNEKQMGDLLLNSGVIDENQLSKALSVQAKTAKKLEEVLLEEAFVDEEDLINIVSLQLGVPRVNFMNITIDSEAVSSIPYVLAKKHIALPLKYDEKSNLIVAMNEPLNLIAIEDLKLVTQKRIVPYIATKSEIISYIEKFYNSSDAQKAVEEFNKSQSVGDRVQEEIEDESSINNAPIVRIVNNIIEKGVRSKASDIHIEPFEHSVYVRMRVDGVLQKLIDDLNINTHNAVVSRIKILSDLNIAERRLPQDGALVMHIDNRDIDFRISILPTIYGEKVVIRILDKGQFNLDFNALHFTNHELSMVKDFMKAPHGIILVTGPTGSGKSTTLYTILRELNSYEDNIITVEDPVELKINGINQVQVNMKTGLTFVEGLRSILRQDPDIIMIGEIRDSETAKIAIRASITGHLVLSTIHTNDAVSTITRLVDMGVEPYLVSSSILGIISQRLVRVLCSRCKTIRKATSEEQQLLNMPEGELLLHYPVGCNICNNTGYRGRRGVHEVVKIDKKMREAISKGFSYDQLIDQGKKSGMVPLIQNAKELVLQGITTIDEVLNISFFD</sequence>
<keyword evidence="3" id="KW-0067">ATP-binding</keyword>
<dbReference type="Pfam" id="PF00437">
    <property type="entry name" value="T2SSE"/>
    <property type="match status" value="1"/>
</dbReference>
<evidence type="ECO:0000259" key="4">
    <source>
        <dbReference type="PROSITE" id="PS00662"/>
    </source>
</evidence>
<dbReference type="Gene3D" id="3.30.300.160">
    <property type="entry name" value="Type II secretion system, protein E, N-terminal domain"/>
    <property type="match status" value="1"/>
</dbReference>
<dbReference type="Proteomes" id="UP000253490">
    <property type="component" value="Unassembled WGS sequence"/>
</dbReference>
<dbReference type="EMBL" id="QNRX01000003">
    <property type="protein sequence ID" value="RBP68383.1"/>
    <property type="molecule type" value="Genomic_DNA"/>
</dbReference>
<dbReference type="GO" id="GO:0005886">
    <property type="term" value="C:plasma membrane"/>
    <property type="evidence" value="ECO:0007669"/>
    <property type="project" value="TreeGrafter"/>
</dbReference>
<dbReference type="PANTHER" id="PTHR30258">
    <property type="entry name" value="TYPE II SECRETION SYSTEM PROTEIN GSPE-RELATED"/>
    <property type="match status" value="1"/>
</dbReference>
<dbReference type="FunFam" id="3.40.50.300:FF:000398">
    <property type="entry name" value="Type IV pilus assembly ATPase PilB"/>
    <property type="match status" value="1"/>
</dbReference>
<comment type="caution">
    <text evidence="5">The sequence shown here is derived from an EMBL/GenBank/DDBJ whole genome shotgun (WGS) entry which is preliminary data.</text>
</comment>
<dbReference type="InterPro" id="IPR003593">
    <property type="entry name" value="AAA+_ATPase"/>
</dbReference>
<dbReference type="Pfam" id="PF05157">
    <property type="entry name" value="MshEN"/>
    <property type="match status" value="1"/>
</dbReference>
<evidence type="ECO:0000256" key="2">
    <source>
        <dbReference type="ARBA" id="ARBA00022741"/>
    </source>
</evidence>
<evidence type="ECO:0000256" key="3">
    <source>
        <dbReference type="ARBA" id="ARBA00022840"/>
    </source>
</evidence>
<dbReference type="SUPFAM" id="SSF160246">
    <property type="entry name" value="EspE N-terminal domain-like"/>
    <property type="match status" value="1"/>
</dbReference>
<dbReference type="InterPro" id="IPR037257">
    <property type="entry name" value="T2SS_E_N_sf"/>
</dbReference>
<protein>
    <submittedName>
        <fullName evidence="5">Type II secretion system protein E (GspE)</fullName>
    </submittedName>
</protein>
<dbReference type="Gene3D" id="3.30.450.90">
    <property type="match status" value="1"/>
</dbReference>
<proteinExistence type="inferred from homology"/>
<feature type="domain" description="Bacterial type II secretion system protein E" evidence="4">
    <location>
        <begin position="380"/>
        <end position="394"/>
    </location>
</feature>
<dbReference type="RefSeq" id="WP_113919810.1">
    <property type="nucleotide sequence ID" value="NZ_QNRX01000003.1"/>
</dbReference>
<accession>A0A366IE73</accession>
<evidence type="ECO:0000256" key="1">
    <source>
        <dbReference type="ARBA" id="ARBA00006611"/>
    </source>
</evidence>
<keyword evidence="2" id="KW-0547">Nucleotide-binding</keyword>